<organism evidence="1 2">
    <name type="scientific">Naganishia cerealis</name>
    <dbReference type="NCBI Taxonomy" id="610337"/>
    <lineage>
        <taxon>Eukaryota</taxon>
        <taxon>Fungi</taxon>
        <taxon>Dikarya</taxon>
        <taxon>Basidiomycota</taxon>
        <taxon>Agaricomycotina</taxon>
        <taxon>Tremellomycetes</taxon>
        <taxon>Filobasidiales</taxon>
        <taxon>Filobasidiaceae</taxon>
        <taxon>Naganishia</taxon>
    </lineage>
</organism>
<proteinExistence type="predicted"/>
<accession>A0ACC2V186</accession>
<name>A0ACC2V186_9TREE</name>
<keyword evidence="2" id="KW-1185">Reference proteome</keyword>
<protein>
    <submittedName>
        <fullName evidence="1">Uncharacterized protein</fullName>
    </submittedName>
</protein>
<dbReference type="Proteomes" id="UP001241377">
    <property type="component" value="Unassembled WGS sequence"/>
</dbReference>
<evidence type="ECO:0000313" key="1">
    <source>
        <dbReference type="EMBL" id="KAJ9092759.1"/>
    </source>
</evidence>
<comment type="caution">
    <text evidence="1">The sequence shown here is derived from an EMBL/GenBank/DDBJ whole genome shotgun (WGS) entry which is preliminary data.</text>
</comment>
<gene>
    <name evidence="1" type="ORF">QFC19_008614</name>
</gene>
<dbReference type="EMBL" id="JASBWR010000131">
    <property type="protein sequence ID" value="KAJ9092759.1"/>
    <property type="molecule type" value="Genomic_DNA"/>
</dbReference>
<evidence type="ECO:0000313" key="2">
    <source>
        <dbReference type="Proteomes" id="UP001241377"/>
    </source>
</evidence>
<reference evidence="1" key="1">
    <citation type="submission" date="2023-04" db="EMBL/GenBank/DDBJ databases">
        <title>Draft Genome sequencing of Naganishia species isolated from polar environments using Oxford Nanopore Technology.</title>
        <authorList>
            <person name="Leo P."/>
            <person name="Venkateswaran K."/>
        </authorList>
    </citation>
    <scope>NUCLEOTIDE SEQUENCE</scope>
    <source>
        <strain evidence="1">MNA-CCFEE 5261</strain>
    </source>
</reference>
<sequence length="328" mass="36693">MNESREDVIAETGPAGVASSETGFDGLRSTPTTTPFATYFSGGGAESRQQQVAPLDRLPLSSTVLDANEPRLVVEEELTDMQRQPTRETSPDMTNYNDSMALEVCSLFAHVTDLPDAKRLPLLINDPICYLEDVAFARTQNLERRTPMDIGRLSTSQIVKATLPSQPFGEVAVYDVTGIMRTLLDNGTEFKVISYFLEDMLTRCELSPEERDGLARTYSELTERLFSKVDWAQNHRIETLQAFIVIGEYWHCFDLSERHWSLLGTAVKVAQNIGMSRLGPEPEGIVTESVARARYGSRWAAAADRETARRVWFSLVCYTFLSSIDALD</sequence>